<gene>
    <name evidence="1" type="ORF">BOVATA_043020</name>
</gene>
<dbReference type="Proteomes" id="UP000236319">
    <property type="component" value="Unassembled WGS sequence"/>
</dbReference>
<reference evidence="1 2" key="1">
    <citation type="journal article" date="2017" name="BMC Genomics">
        <title>Whole-genome assembly of Babesia ovata and comparative genomics between closely related pathogens.</title>
        <authorList>
            <person name="Yamagishi J."/>
            <person name="Asada M."/>
            <person name="Hakimi H."/>
            <person name="Tanaka T.Q."/>
            <person name="Sugimoto C."/>
            <person name="Kawazu S."/>
        </authorList>
    </citation>
    <scope>NUCLEOTIDE SEQUENCE [LARGE SCALE GENOMIC DNA]</scope>
    <source>
        <strain evidence="1 2">Miyake</strain>
    </source>
</reference>
<name>A0A2H6KIK3_9APIC</name>
<keyword evidence="2" id="KW-1185">Reference proteome</keyword>
<evidence type="ECO:0000313" key="1">
    <source>
        <dbReference type="EMBL" id="GBE62809.1"/>
    </source>
</evidence>
<proteinExistence type="predicted"/>
<dbReference type="EMBL" id="BDSA01000007">
    <property type="protein sequence ID" value="GBE62809.1"/>
    <property type="molecule type" value="Genomic_DNA"/>
</dbReference>
<organism evidence="1 2">
    <name type="scientific">Babesia ovata</name>
    <dbReference type="NCBI Taxonomy" id="189622"/>
    <lineage>
        <taxon>Eukaryota</taxon>
        <taxon>Sar</taxon>
        <taxon>Alveolata</taxon>
        <taxon>Apicomplexa</taxon>
        <taxon>Aconoidasida</taxon>
        <taxon>Piroplasmida</taxon>
        <taxon>Babesiidae</taxon>
        <taxon>Babesia</taxon>
    </lineage>
</organism>
<comment type="caution">
    <text evidence="1">The sequence shown here is derived from an EMBL/GenBank/DDBJ whole genome shotgun (WGS) entry which is preliminary data.</text>
</comment>
<sequence>MRRVADVRECVGEGSESDVLRVGGQRQAAEVSEGHVGVRRALLIRLEQRGQRFGVEAQVHGVVRVCEGQAFFEVFVVFGIPNVLGDEDKHVAAVAVVAQLAVLVRGRGGDPVAAALEERA</sequence>
<accession>A0A2H6KIK3</accession>
<protein>
    <submittedName>
        <fullName evidence="1">Uncharacterized protein</fullName>
    </submittedName>
</protein>
<dbReference type="GeneID" id="39876579"/>
<dbReference type="AlphaFoldDB" id="A0A2H6KIK3"/>
<dbReference type="RefSeq" id="XP_028869052.1">
    <property type="nucleotide sequence ID" value="XM_029013219.1"/>
</dbReference>
<evidence type="ECO:0000313" key="2">
    <source>
        <dbReference type="Proteomes" id="UP000236319"/>
    </source>
</evidence>
<dbReference type="VEuPathDB" id="PiroplasmaDB:BOVATA_043020"/>